<keyword evidence="5" id="KW-1185">Reference proteome</keyword>
<organism evidence="5 6">
    <name type="scientific">Ceratotherium simum simum</name>
    <name type="common">Southern white rhinoceros</name>
    <dbReference type="NCBI Taxonomy" id="73337"/>
    <lineage>
        <taxon>Eukaryota</taxon>
        <taxon>Metazoa</taxon>
        <taxon>Chordata</taxon>
        <taxon>Craniata</taxon>
        <taxon>Vertebrata</taxon>
        <taxon>Euteleostomi</taxon>
        <taxon>Mammalia</taxon>
        <taxon>Eutheria</taxon>
        <taxon>Laurasiatheria</taxon>
        <taxon>Perissodactyla</taxon>
        <taxon>Rhinocerotidae</taxon>
        <taxon>Ceratotherium</taxon>
    </lineage>
</organism>
<feature type="chain" id="PRO_5046337312" evidence="3">
    <location>
        <begin position="21"/>
        <end position="245"/>
    </location>
</feature>
<feature type="region of interest" description="Disordered" evidence="2">
    <location>
        <begin position="214"/>
        <end position="245"/>
    </location>
</feature>
<dbReference type="InterPro" id="IPR002345">
    <property type="entry name" value="Lipocalin"/>
</dbReference>
<dbReference type="GeneID" id="101390219"/>
<evidence type="ECO:0000313" key="5">
    <source>
        <dbReference type="Proteomes" id="UP000694910"/>
    </source>
</evidence>
<gene>
    <name evidence="6" type="primary">LOC101390219</name>
</gene>
<evidence type="ECO:0000259" key="4">
    <source>
        <dbReference type="Pfam" id="PF00061"/>
    </source>
</evidence>
<dbReference type="InterPro" id="IPR000566">
    <property type="entry name" value="Lipocln_cytosolic_FA-bd_dom"/>
</dbReference>
<feature type="domain" description="Lipocalin/cytosolic fatty-acid binding" evidence="4">
    <location>
        <begin position="54"/>
        <end position="182"/>
    </location>
</feature>
<evidence type="ECO:0000256" key="2">
    <source>
        <dbReference type="SAM" id="MobiDB-lite"/>
    </source>
</evidence>
<evidence type="ECO:0000256" key="1">
    <source>
        <dbReference type="ARBA" id="ARBA00006889"/>
    </source>
</evidence>
<dbReference type="Gene3D" id="2.40.128.20">
    <property type="match status" value="1"/>
</dbReference>
<accession>A0ABM1CD38</accession>
<keyword evidence="3" id="KW-0732">Signal</keyword>
<sequence>MGGVLLAALLALVSVSRAQAVWLGRLDPKQIKGCLQGLRAWPPLTCPSSVQLLGSWYVLAKASGERGFAVEKATKNIEGVVVTLTPENNLKMLSSRHRLERCDLNVVELLRQDAGWVFENPALGVVEFRVLSTDFRDYAVVFTQLEFADEAFSTVELYSRSQLASQEAMRLFTKWSKGLGFLSQQQAELQKDFTCAHKAFQVSFPQNVTWGSLHGRRSQGARGAPTSQWAGGPLPQPEGLVAPLP</sequence>
<feature type="signal peptide" evidence="3">
    <location>
        <begin position="1"/>
        <end position="20"/>
    </location>
</feature>
<evidence type="ECO:0000313" key="6">
    <source>
        <dbReference type="RefSeq" id="XP_014637469.1"/>
    </source>
</evidence>
<comment type="similarity">
    <text evidence="1">Belongs to the calycin superfamily. Lipocalin family.</text>
</comment>
<dbReference type="InterPro" id="IPR012674">
    <property type="entry name" value="Calycin"/>
</dbReference>
<name>A0ABM1CD38_CERSS</name>
<dbReference type="RefSeq" id="XP_014637469.1">
    <property type="nucleotide sequence ID" value="XM_014781983.1"/>
</dbReference>
<protein>
    <submittedName>
        <fullName evidence="6">Epididymal-specific lipocalin-6</fullName>
    </submittedName>
</protein>
<dbReference type="PANTHER" id="PTHR11430">
    <property type="entry name" value="LIPOCALIN"/>
    <property type="match status" value="1"/>
</dbReference>
<proteinExistence type="inferred from homology"/>
<dbReference type="SUPFAM" id="SSF50814">
    <property type="entry name" value="Lipocalins"/>
    <property type="match status" value="1"/>
</dbReference>
<dbReference type="Pfam" id="PF00061">
    <property type="entry name" value="Lipocalin"/>
    <property type="match status" value="1"/>
</dbReference>
<dbReference type="PANTHER" id="PTHR11430:SF10">
    <property type="entry name" value="EPIDIDYMAL-SPECIFIC LIPOCALIN-6"/>
    <property type="match status" value="1"/>
</dbReference>
<reference evidence="6" key="1">
    <citation type="submission" date="2025-08" db="UniProtKB">
        <authorList>
            <consortium name="RefSeq"/>
        </authorList>
    </citation>
    <scope>IDENTIFICATION</scope>
</reference>
<dbReference type="Proteomes" id="UP000694910">
    <property type="component" value="Unplaced"/>
</dbReference>
<evidence type="ECO:0000256" key="3">
    <source>
        <dbReference type="SAM" id="SignalP"/>
    </source>
</evidence>